<dbReference type="Pfam" id="PF00227">
    <property type="entry name" value="Proteasome"/>
    <property type="match status" value="1"/>
</dbReference>
<dbReference type="InterPro" id="IPR023332">
    <property type="entry name" value="Proteasome_alpha-type"/>
</dbReference>
<dbReference type="InterPro" id="IPR000426">
    <property type="entry name" value="Proteasome_asu_N"/>
</dbReference>
<comment type="subunit">
    <text evidence="3">The 20S proteasome core is composed of 28 subunits that are arranged in four stacked rings, resulting in a barrel-shaped structure. The two end rings are each formed by seven alpha subunits, and the two central rings are each formed by seven beta subunits.</text>
</comment>
<name>A0AAV0QZR0_9ROSI</name>
<gene>
    <name evidence="5" type="ORF">LITE_LOCUS45213</name>
</gene>
<dbReference type="SUPFAM" id="SSF56235">
    <property type="entry name" value="N-terminal nucleophile aminohydrolases (Ntn hydrolases)"/>
    <property type="match status" value="1"/>
</dbReference>
<comment type="function">
    <text evidence="3">The proteasome is a multicatalytic proteinase complex which is characterized by its ability to cleave peptides with Arg, Phe, Tyr, Leu, and Glu adjacent to the leaving group at neutral or slightly basic pH.</text>
</comment>
<keyword evidence="1 2" id="KW-0647">Proteasome</keyword>
<feature type="domain" description="Proteasome alpha-type subunits" evidence="4">
    <location>
        <begin position="5"/>
        <end position="27"/>
    </location>
</feature>
<dbReference type="Proteomes" id="UP001154282">
    <property type="component" value="Unassembled WGS sequence"/>
</dbReference>
<comment type="similarity">
    <text evidence="2 3">Belongs to the peptidase T1A family.</text>
</comment>
<evidence type="ECO:0000256" key="2">
    <source>
        <dbReference type="PROSITE-ProRule" id="PRU00808"/>
    </source>
</evidence>
<dbReference type="PROSITE" id="PS00388">
    <property type="entry name" value="PROTEASOME_ALPHA_1"/>
    <property type="match status" value="1"/>
</dbReference>
<accession>A0AAV0QZR0</accession>
<evidence type="ECO:0000256" key="1">
    <source>
        <dbReference type="ARBA" id="ARBA00022942"/>
    </source>
</evidence>
<dbReference type="GO" id="GO:0005634">
    <property type="term" value="C:nucleus"/>
    <property type="evidence" value="ECO:0007669"/>
    <property type="project" value="UniProtKB-SubCell"/>
</dbReference>
<dbReference type="FunFam" id="3.60.20.10:FF:000145">
    <property type="entry name" value="Proteasome subunit alpha type"/>
    <property type="match status" value="1"/>
</dbReference>
<evidence type="ECO:0000256" key="3">
    <source>
        <dbReference type="RuleBase" id="RU000551"/>
    </source>
</evidence>
<dbReference type="InterPro" id="IPR050115">
    <property type="entry name" value="Proteasome_alpha"/>
</dbReference>
<dbReference type="GO" id="GO:0006511">
    <property type="term" value="P:ubiquitin-dependent protein catabolic process"/>
    <property type="evidence" value="ECO:0007669"/>
    <property type="project" value="InterPro"/>
</dbReference>
<dbReference type="Pfam" id="PF10584">
    <property type="entry name" value="Proteasome_A_N"/>
    <property type="match status" value="1"/>
</dbReference>
<dbReference type="AlphaFoldDB" id="A0AAV0QZR0"/>
<keyword evidence="3" id="KW-0963">Cytoplasm</keyword>
<keyword evidence="6" id="KW-1185">Reference proteome</keyword>
<dbReference type="SMART" id="SM00948">
    <property type="entry name" value="Proteasome_A_N"/>
    <property type="match status" value="1"/>
</dbReference>
<dbReference type="Gene3D" id="3.60.20.10">
    <property type="entry name" value="Glutamine Phosphoribosylpyrophosphate, subunit 1, domain 1"/>
    <property type="match status" value="2"/>
</dbReference>
<dbReference type="PANTHER" id="PTHR11599">
    <property type="entry name" value="PROTEASOME SUBUNIT ALPHA/BETA"/>
    <property type="match status" value="1"/>
</dbReference>
<comment type="caution">
    <text evidence="5">The sequence shown here is derived from an EMBL/GenBank/DDBJ whole genome shotgun (WGS) entry which is preliminary data.</text>
</comment>
<organism evidence="5 6">
    <name type="scientific">Linum tenue</name>
    <dbReference type="NCBI Taxonomy" id="586396"/>
    <lineage>
        <taxon>Eukaryota</taxon>
        <taxon>Viridiplantae</taxon>
        <taxon>Streptophyta</taxon>
        <taxon>Embryophyta</taxon>
        <taxon>Tracheophyta</taxon>
        <taxon>Spermatophyta</taxon>
        <taxon>Magnoliopsida</taxon>
        <taxon>eudicotyledons</taxon>
        <taxon>Gunneridae</taxon>
        <taxon>Pentapetalae</taxon>
        <taxon>rosids</taxon>
        <taxon>fabids</taxon>
        <taxon>Malpighiales</taxon>
        <taxon>Linaceae</taxon>
        <taxon>Linum</taxon>
    </lineage>
</organism>
<dbReference type="PROSITE" id="PS51475">
    <property type="entry name" value="PROTEASOME_ALPHA_2"/>
    <property type="match status" value="1"/>
</dbReference>
<evidence type="ECO:0000313" key="5">
    <source>
        <dbReference type="EMBL" id="CAI0549588.1"/>
    </source>
</evidence>
<reference evidence="5" key="1">
    <citation type="submission" date="2022-08" db="EMBL/GenBank/DDBJ databases">
        <authorList>
            <person name="Gutierrez-Valencia J."/>
        </authorList>
    </citation>
    <scope>NUCLEOTIDE SEQUENCE</scope>
</reference>
<dbReference type="InterPro" id="IPR001353">
    <property type="entry name" value="Proteasome_sua/b"/>
</dbReference>
<sequence>MSRRYDSRTTIFSPEGRLYQVEYAMEAIGNAGSAIGILAKDGVVLVGEKKVTSKLLQTSTSTEKMYKIDDHVACAVAGIMSDANILINTARLQAQRWDKNYGFQLYMSDPSGNYGGWKAAAIGANNQAAQSMLKQDYKDDITREDAVNLALKVLSKTMDSTSLTSDKLELAEVYLSPSGSVKYQVCSPDSLSKLLVKSGVTQPAAEAS</sequence>
<evidence type="ECO:0000313" key="6">
    <source>
        <dbReference type="Proteomes" id="UP001154282"/>
    </source>
</evidence>
<proteinExistence type="inferred from homology"/>
<dbReference type="EMBL" id="CAMGYJ010000010">
    <property type="protein sequence ID" value="CAI0549588.1"/>
    <property type="molecule type" value="Genomic_DNA"/>
</dbReference>
<keyword evidence="3" id="KW-0539">Nucleus</keyword>
<protein>
    <recommendedName>
        <fullName evidence="3">Proteasome subunit alpha type</fullName>
    </recommendedName>
</protein>
<dbReference type="GO" id="GO:0005737">
    <property type="term" value="C:cytoplasm"/>
    <property type="evidence" value="ECO:0007669"/>
    <property type="project" value="UniProtKB-SubCell"/>
</dbReference>
<comment type="subcellular location">
    <subcellularLocation>
        <location evidence="3">Cytoplasm</location>
    </subcellularLocation>
    <subcellularLocation>
        <location evidence="3">Nucleus</location>
    </subcellularLocation>
</comment>
<evidence type="ECO:0000259" key="4">
    <source>
        <dbReference type="PROSITE" id="PS00388"/>
    </source>
</evidence>
<dbReference type="InterPro" id="IPR029055">
    <property type="entry name" value="Ntn_hydrolases_N"/>
</dbReference>
<dbReference type="GO" id="GO:0019773">
    <property type="term" value="C:proteasome core complex, alpha-subunit complex"/>
    <property type="evidence" value="ECO:0007669"/>
    <property type="project" value="UniProtKB-UniRule"/>
</dbReference>